<keyword evidence="1" id="KW-0812">Transmembrane</keyword>
<reference evidence="2" key="1">
    <citation type="submission" date="2018-02" db="EMBL/GenBank/DDBJ databases">
        <title>Rhizophora mucronata_Transcriptome.</title>
        <authorList>
            <person name="Meera S.P."/>
            <person name="Sreeshan A."/>
            <person name="Augustine A."/>
        </authorList>
    </citation>
    <scope>NUCLEOTIDE SEQUENCE</scope>
    <source>
        <tissue evidence="2">Leaf</tissue>
    </source>
</reference>
<organism evidence="2">
    <name type="scientific">Rhizophora mucronata</name>
    <name type="common">Asiatic mangrove</name>
    <dbReference type="NCBI Taxonomy" id="61149"/>
    <lineage>
        <taxon>Eukaryota</taxon>
        <taxon>Viridiplantae</taxon>
        <taxon>Streptophyta</taxon>
        <taxon>Embryophyta</taxon>
        <taxon>Tracheophyta</taxon>
        <taxon>Spermatophyta</taxon>
        <taxon>Magnoliopsida</taxon>
        <taxon>eudicotyledons</taxon>
        <taxon>Gunneridae</taxon>
        <taxon>Pentapetalae</taxon>
        <taxon>rosids</taxon>
        <taxon>fabids</taxon>
        <taxon>Malpighiales</taxon>
        <taxon>Rhizophoraceae</taxon>
        <taxon>Rhizophora</taxon>
    </lineage>
</organism>
<evidence type="ECO:0000256" key="1">
    <source>
        <dbReference type="SAM" id="Phobius"/>
    </source>
</evidence>
<accession>A0A2P2QCM1</accession>
<protein>
    <submittedName>
        <fullName evidence="2">Uncharacterized protein</fullName>
    </submittedName>
</protein>
<name>A0A2P2QCM1_RHIMU</name>
<feature type="transmembrane region" description="Helical" evidence="1">
    <location>
        <begin position="6"/>
        <end position="30"/>
    </location>
</feature>
<dbReference type="EMBL" id="GGEC01084199">
    <property type="protein sequence ID" value="MBX64683.1"/>
    <property type="molecule type" value="Transcribed_RNA"/>
</dbReference>
<proteinExistence type="predicted"/>
<keyword evidence="1" id="KW-0472">Membrane</keyword>
<dbReference type="AlphaFoldDB" id="A0A2P2QCM1"/>
<keyword evidence="1" id="KW-1133">Transmembrane helix</keyword>
<evidence type="ECO:0000313" key="2">
    <source>
        <dbReference type="EMBL" id="MBX64683.1"/>
    </source>
</evidence>
<sequence length="31" mass="3641">MLLTSVSVFICMCILNVYSPFVLFCLYFLIF</sequence>